<dbReference type="Proteomes" id="UP000499080">
    <property type="component" value="Unassembled WGS sequence"/>
</dbReference>
<feature type="compositionally biased region" description="Basic and acidic residues" evidence="1">
    <location>
        <begin position="69"/>
        <end position="86"/>
    </location>
</feature>
<sequence>MSARDHPKHWTARFKGYEWKETFFLEIKHICPLKWMRGLKRIINDLVITNWTKAEVLKNEPRVTFGPEKPSKDIHEGRSSCQKTRDFPQFTSV</sequence>
<evidence type="ECO:0000313" key="3">
    <source>
        <dbReference type="Proteomes" id="UP000499080"/>
    </source>
</evidence>
<dbReference type="AlphaFoldDB" id="A0A4Y2K4H7"/>
<feature type="region of interest" description="Disordered" evidence="1">
    <location>
        <begin position="66"/>
        <end position="93"/>
    </location>
</feature>
<evidence type="ECO:0000313" key="2">
    <source>
        <dbReference type="EMBL" id="GBM97613.1"/>
    </source>
</evidence>
<evidence type="ECO:0000256" key="1">
    <source>
        <dbReference type="SAM" id="MobiDB-lite"/>
    </source>
</evidence>
<dbReference type="EMBL" id="BGPR01004251">
    <property type="protein sequence ID" value="GBM97613.1"/>
    <property type="molecule type" value="Genomic_DNA"/>
</dbReference>
<proteinExistence type="predicted"/>
<accession>A0A4Y2K4H7</accession>
<name>A0A4Y2K4H7_ARAVE</name>
<keyword evidence="3" id="KW-1185">Reference proteome</keyword>
<reference evidence="2 3" key="1">
    <citation type="journal article" date="2019" name="Sci. Rep.">
        <title>Orb-weaving spider Araneus ventricosus genome elucidates the spidroin gene catalogue.</title>
        <authorList>
            <person name="Kono N."/>
            <person name="Nakamura H."/>
            <person name="Ohtoshi R."/>
            <person name="Moran D.A.P."/>
            <person name="Shinohara A."/>
            <person name="Yoshida Y."/>
            <person name="Fujiwara M."/>
            <person name="Mori M."/>
            <person name="Tomita M."/>
            <person name="Arakawa K."/>
        </authorList>
    </citation>
    <scope>NUCLEOTIDE SEQUENCE [LARGE SCALE GENOMIC DNA]</scope>
</reference>
<protein>
    <submittedName>
        <fullName evidence="2">Uncharacterized protein</fullName>
    </submittedName>
</protein>
<organism evidence="2 3">
    <name type="scientific">Araneus ventricosus</name>
    <name type="common">Orbweaver spider</name>
    <name type="synonym">Epeira ventricosa</name>
    <dbReference type="NCBI Taxonomy" id="182803"/>
    <lineage>
        <taxon>Eukaryota</taxon>
        <taxon>Metazoa</taxon>
        <taxon>Ecdysozoa</taxon>
        <taxon>Arthropoda</taxon>
        <taxon>Chelicerata</taxon>
        <taxon>Arachnida</taxon>
        <taxon>Araneae</taxon>
        <taxon>Araneomorphae</taxon>
        <taxon>Entelegynae</taxon>
        <taxon>Araneoidea</taxon>
        <taxon>Araneidae</taxon>
        <taxon>Araneus</taxon>
    </lineage>
</organism>
<gene>
    <name evidence="2" type="ORF">AVEN_165871_1</name>
</gene>
<comment type="caution">
    <text evidence="2">The sequence shown here is derived from an EMBL/GenBank/DDBJ whole genome shotgun (WGS) entry which is preliminary data.</text>
</comment>